<dbReference type="InterPro" id="IPR029058">
    <property type="entry name" value="AB_hydrolase_fold"/>
</dbReference>
<organism evidence="3 4">
    <name type="scientific">Rhodonellum ikkaensis</name>
    <dbReference type="NCBI Taxonomy" id="336829"/>
    <lineage>
        <taxon>Bacteria</taxon>
        <taxon>Pseudomonadati</taxon>
        <taxon>Bacteroidota</taxon>
        <taxon>Cytophagia</taxon>
        <taxon>Cytophagales</taxon>
        <taxon>Cytophagaceae</taxon>
        <taxon>Rhodonellum</taxon>
    </lineage>
</organism>
<dbReference type="Gene3D" id="3.40.50.1820">
    <property type="entry name" value="alpha/beta hydrolase"/>
    <property type="match status" value="1"/>
</dbReference>
<dbReference type="SUPFAM" id="SSF53474">
    <property type="entry name" value="alpha/beta-Hydrolases"/>
    <property type="match status" value="1"/>
</dbReference>
<dbReference type="PANTHER" id="PTHR43265:SF1">
    <property type="entry name" value="ESTERASE ESTD"/>
    <property type="match status" value="1"/>
</dbReference>
<gene>
    <name evidence="3" type="ORF">SAMN05444412_12127</name>
</gene>
<evidence type="ECO:0000259" key="2">
    <source>
        <dbReference type="Pfam" id="PF12146"/>
    </source>
</evidence>
<evidence type="ECO:0000313" key="4">
    <source>
        <dbReference type="Proteomes" id="UP000199663"/>
    </source>
</evidence>
<sequence>MKKSIFILYVLYISLQPSLGQELAGSWKGELDVMGQKLPLVFNFQKEGGEWAGTMDSPNQGAKGIKLSKVLFEGILLNLEIAAGGISYEGILTSELIKGKFTQNGMNFPLDLQKLSVDAVDEVPKRPQTPIAPFDYDLEETTFENLSAGIKLEGTITKPRGDGPFPAVILISGSGPQDRNQEILGHKPFWVVADYLTSQGIVVFRYDERGVATSEGDFATATSIDFQKDAESALDHLSKFPFVDQTKIGVIGHSEGGMIAWEIGAGAISPNFLVALAAPVVPISDLMVKQTKDIARSSGLSKTFVDQQVSFNASFYELLKMSNSEAEAKSKLTGLIEESLANQELSDETKSQQKEALLKAYEPNISPWLINFLKTKPEIAISKINIPVFAAFGGKDLQVNAAENGNLLNSLFEEKSELLHLKVYPEMNHLFQTAKTGAVSEYSQIEESISEEVLRDIAAFILKR</sequence>
<proteinExistence type="predicted"/>
<reference evidence="3 4" key="1">
    <citation type="submission" date="2016-10" db="EMBL/GenBank/DDBJ databases">
        <authorList>
            <person name="Varghese N."/>
            <person name="Submissions S."/>
        </authorList>
    </citation>
    <scope>NUCLEOTIDE SEQUENCE [LARGE SCALE GENOMIC DNA]</scope>
    <source>
        <strain evidence="3 4">DSM 17997</strain>
    </source>
</reference>
<keyword evidence="4" id="KW-1185">Reference proteome</keyword>
<feature type="domain" description="Serine aminopeptidase S33" evidence="2">
    <location>
        <begin position="192"/>
        <end position="430"/>
    </location>
</feature>
<dbReference type="InterPro" id="IPR002471">
    <property type="entry name" value="Pept_S9_AS"/>
</dbReference>
<dbReference type="Pfam" id="PF12146">
    <property type="entry name" value="Hydrolase_4"/>
    <property type="match status" value="1"/>
</dbReference>
<comment type="caution">
    <text evidence="3">The sequence shown here is derived from an EMBL/GenBank/DDBJ whole genome shotgun (WGS) entry which is preliminary data.</text>
</comment>
<dbReference type="EMBL" id="FNQC01000021">
    <property type="protein sequence ID" value="SDZ53365.1"/>
    <property type="molecule type" value="Genomic_DNA"/>
</dbReference>
<dbReference type="InterPro" id="IPR022742">
    <property type="entry name" value="Hydrolase_4"/>
</dbReference>
<dbReference type="Proteomes" id="UP000199663">
    <property type="component" value="Unassembled WGS sequence"/>
</dbReference>
<accession>A0A1H3TUI3</accession>
<dbReference type="PANTHER" id="PTHR43265">
    <property type="entry name" value="ESTERASE ESTD"/>
    <property type="match status" value="1"/>
</dbReference>
<dbReference type="PROSITE" id="PS00708">
    <property type="entry name" value="PRO_ENDOPEP_SER"/>
    <property type="match status" value="1"/>
</dbReference>
<evidence type="ECO:0000256" key="1">
    <source>
        <dbReference type="ARBA" id="ARBA00022801"/>
    </source>
</evidence>
<keyword evidence="1" id="KW-0378">Hydrolase</keyword>
<dbReference type="InterPro" id="IPR053145">
    <property type="entry name" value="AB_hydrolase_Est10"/>
</dbReference>
<dbReference type="RefSeq" id="WP_019600264.1">
    <property type="nucleotide sequence ID" value="NZ_FNQC01000021.1"/>
</dbReference>
<name>A0A1H3TUI3_9BACT</name>
<evidence type="ECO:0000313" key="3">
    <source>
        <dbReference type="EMBL" id="SDZ53365.1"/>
    </source>
</evidence>
<protein>
    <recommendedName>
        <fullName evidence="2">Serine aminopeptidase S33 domain-containing protein</fullName>
    </recommendedName>
</protein>